<dbReference type="AlphaFoldDB" id="A0A919JM25"/>
<name>A0A919JM25_9ACTN</name>
<dbReference type="InterPro" id="IPR027791">
    <property type="entry name" value="Galactosyl_T_C"/>
</dbReference>
<evidence type="ECO:0000256" key="1">
    <source>
        <dbReference type="ARBA" id="ARBA00004613"/>
    </source>
</evidence>
<dbReference type="SUPFAM" id="SSF53448">
    <property type="entry name" value="Nucleotide-diphospho-sugar transferases"/>
    <property type="match status" value="1"/>
</dbReference>
<dbReference type="PANTHER" id="PTHR34216:SF3">
    <property type="entry name" value="POLY-BETA-1,6-N-ACETYL-D-GLUCOSAMINE N-DEACETYLASE"/>
    <property type="match status" value="1"/>
</dbReference>
<dbReference type="PANTHER" id="PTHR34216">
    <property type="match status" value="1"/>
</dbReference>
<feature type="compositionally biased region" description="Polar residues" evidence="4">
    <location>
        <begin position="588"/>
        <end position="598"/>
    </location>
</feature>
<dbReference type="EMBL" id="BOMQ01000061">
    <property type="protein sequence ID" value="GIE51661.1"/>
    <property type="molecule type" value="Genomic_DNA"/>
</dbReference>
<dbReference type="InterPro" id="IPR011330">
    <property type="entry name" value="Glyco_hydro/deAcase_b/a-brl"/>
</dbReference>
<comment type="subcellular location">
    <subcellularLocation>
        <location evidence="1">Secreted</location>
    </subcellularLocation>
</comment>
<dbReference type="InterPro" id="IPR001173">
    <property type="entry name" value="Glyco_trans_2-like"/>
</dbReference>
<evidence type="ECO:0000256" key="2">
    <source>
        <dbReference type="ARBA" id="ARBA00022679"/>
    </source>
</evidence>
<comment type="caution">
    <text evidence="6">The sequence shown here is derived from an EMBL/GenBank/DDBJ whole genome shotgun (WGS) entry which is preliminary data.</text>
</comment>
<dbReference type="GO" id="GO:0016810">
    <property type="term" value="F:hydrolase activity, acting on carbon-nitrogen (but not peptide) bonds"/>
    <property type="evidence" value="ECO:0007669"/>
    <property type="project" value="InterPro"/>
</dbReference>
<dbReference type="InterPro" id="IPR002509">
    <property type="entry name" value="NODB_dom"/>
</dbReference>
<dbReference type="Pfam" id="PF00535">
    <property type="entry name" value="Glycos_transf_2"/>
    <property type="match status" value="1"/>
</dbReference>
<dbReference type="GO" id="GO:0005975">
    <property type="term" value="P:carbohydrate metabolic process"/>
    <property type="evidence" value="ECO:0007669"/>
    <property type="project" value="InterPro"/>
</dbReference>
<dbReference type="Pfam" id="PF02709">
    <property type="entry name" value="Glyco_transf_7C"/>
    <property type="match status" value="1"/>
</dbReference>
<dbReference type="Proteomes" id="UP000647172">
    <property type="component" value="Unassembled WGS sequence"/>
</dbReference>
<evidence type="ECO:0000256" key="4">
    <source>
        <dbReference type="SAM" id="MobiDB-lite"/>
    </source>
</evidence>
<dbReference type="CDD" id="cd10918">
    <property type="entry name" value="CE4_NodB_like_5s_6s"/>
    <property type="match status" value="1"/>
</dbReference>
<proteinExistence type="predicted"/>
<dbReference type="Gene3D" id="3.20.20.370">
    <property type="entry name" value="Glycoside hydrolase/deacetylase"/>
    <property type="match status" value="1"/>
</dbReference>
<evidence type="ECO:0000313" key="7">
    <source>
        <dbReference type="Proteomes" id="UP000647172"/>
    </source>
</evidence>
<dbReference type="Gene3D" id="3.90.550.10">
    <property type="entry name" value="Spore Coat Polysaccharide Biosynthesis Protein SpsA, Chain A"/>
    <property type="match status" value="1"/>
</dbReference>
<dbReference type="SUPFAM" id="SSF88713">
    <property type="entry name" value="Glycoside hydrolase/deacetylase"/>
    <property type="match status" value="1"/>
</dbReference>
<dbReference type="InterPro" id="IPR029044">
    <property type="entry name" value="Nucleotide-diphossugar_trans"/>
</dbReference>
<evidence type="ECO:0000313" key="6">
    <source>
        <dbReference type="EMBL" id="GIE51661.1"/>
    </source>
</evidence>
<dbReference type="GO" id="GO:0016740">
    <property type="term" value="F:transferase activity"/>
    <property type="evidence" value="ECO:0007669"/>
    <property type="project" value="UniProtKB-KW"/>
</dbReference>
<evidence type="ECO:0000259" key="5">
    <source>
        <dbReference type="PROSITE" id="PS51677"/>
    </source>
</evidence>
<reference evidence="6" key="1">
    <citation type="submission" date="2021-01" db="EMBL/GenBank/DDBJ databases">
        <title>Whole genome shotgun sequence of Actinoplanes nipponensis NBRC 14063.</title>
        <authorList>
            <person name="Komaki H."/>
            <person name="Tamura T."/>
        </authorList>
    </citation>
    <scope>NUCLEOTIDE SEQUENCE</scope>
    <source>
        <strain evidence="6">NBRC 14063</strain>
    </source>
</reference>
<accession>A0A919JM25</accession>
<keyword evidence="3" id="KW-0732">Signal</keyword>
<feature type="region of interest" description="Disordered" evidence="4">
    <location>
        <begin position="576"/>
        <end position="598"/>
    </location>
</feature>
<keyword evidence="7" id="KW-1185">Reference proteome</keyword>
<evidence type="ECO:0000256" key="3">
    <source>
        <dbReference type="ARBA" id="ARBA00022729"/>
    </source>
</evidence>
<dbReference type="PROSITE" id="PS51677">
    <property type="entry name" value="NODB"/>
    <property type="match status" value="1"/>
</dbReference>
<keyword evidence="2" id="KW-0808">Transferase</keyword>
<gene>
    <name evidence="6" type="ORF">Ani05nite_51950</name>
</gene>
<sequence>MFSIIVPTFDRRDVVLGSIQSIAAAERPWPCELIVVVDGSTDGTYEALCDLELSIPLVRLRQGNTGAAAARNCGARAARGRYLLFLDDDMCIDRRLLIEHERLLADGADAVVGDIPLHPDSPVTLLTRGVARWTEQRRRRLARHGGRLGVADFLTGQLSVRASCFAAVHGFDESLTAGGSFGGEDTDFFFRLLQSRTRVAYAAGAISHQRYVVSPAQNIAQWWQAGCADARLSRKHRAIGSGLWDQHRGDTVTGRLVRLAATGPPAVRRRVQSAVVRRVEDGHMDRPTEWLFARTRDVAYWAGVRAGGGITRHRGTDLRILAYHAVLDIDDPVVGPYAVHPQRFEEQIIRLLADGHTFIDAGQLLSFLDGCGALPERSIMLTFDDGYESLLQHAAPLLARLAIPAVVCVVTGQLGGHNAWDESRGATRQSLLNGAQLRALSRDGWEIAAHSHTHAHLRSADGRQLTGELARPRADLAALGLPPPRLIAYPYGEHDFRVRHGVRQAGYSAALALTGRVPTPSAANRFALPRIEVGQEMSVSRLRELLERPESRWECRPGPMVRAATRFGPGRLIAPWRRPARNPPAPALTSSTDQIRNG</sequence>
<dbReference type="InterPro" id="IPR051398">
    <property type="entry name" value="Polysacch_Deacetylase"/>
</dbReference>
<dbReference type="CDD" id="cd00761">
    <property type="entry name" value="Glyco_tranf_GTA_type"/>
    <property type="match status" value="1"/>
</dbReference>
<dbReference type="Pfam" id="PF01522">
    <property type="entry name" value="Polysacc_deac_1"/>
    <property type="match status" value="1"/>
</dbReference>
<protein>
    <recommendedName>
        <fullName evidence="5">NodB homology domain-containing protein</fullName>
    </recommendedName>
</protein>
<organism evidence="6 7">
    <name type="scientific">Actinoplanes nipponensis</name>
    <dbReference type="NCBI Taxonomy" id="135950"/>
    <lineage>
        <taxon>Bacteria</taxon>
        <taxon>Bacillati</taxon>
        <taxon>Actinomycetota</taxon>
        <taxon>Actinomycetes</taxon>
        <taxon>Micromonosporales</taxon>
        <taxon>Micromonosporaceae</taxon>
        <taxon>Actinoplanes</taxon>
    </lineage>
</organism>
<dbReference type="GO" id="GO:0005576">
    <property type="term" value="C:extracellular region"/>
    <property type="evidence" value="ECO:0007669"/>
    <property type="project" value="UniProtKB-SubCell"/>
</dbReference>
<feature type="domain" description="NodB homology" evidence="5">
    <location>
        <begin position="377"/>
        <end position="598"/>
    </location>
</feature>